<dbReference type="InterPro" id="IPR014710">
    <property type="entry name" value="RmlC-like_jellyroll"/>
</dbReference>
<gene>
    <name evidence="2" type="ORF">Sangu_0282400</name>
</gene>
<dbReference type="AlphaFoldDB" id="A0AAW2QPC4"/>
<dbReference type="Gene3D" id="2.60.120.10">
    <property type="entry name" value="Jelly Rolls"/>
    <property type="match status" value="1"/>
</dbReference>
<evidence type="ECO:0000256" key="1">
    <source>
        <dbReference type="SAM" id="MobiDB-lite"/>
    </source>
</evidence>
<name>A0AAW2QPC4_9LAMI</name>
<accession>A0AAW2QPC4</accession>
<organism evidence="2">
    <name type="scientific">Sesamum angustifolium</name>
    <dbReference type="NCBI Taxonomy" id="2727405"/>
    <lineage>
        <taxon>Eukaryota</taxon>
        <taxon>Viridiplantae</taxon>
        <taxon>Streptophyta</taxon>
        <taxon>Embryophyta</taxon>
        <taxon>Tracheophyta</taxon>
        <taxon>Spermatophyta</taxon>
        <taxon>Magnoliopsida</taxon>
        <taxon>eudicotyledons</taxon>
        <taxon>Gunneridae</taxon>
        <taxon>Pentapetalae</taxon>
        <taxon>asterids</taxon>
        <taxon>lamiids</taxon>
        <taxon>Lamiales</taxon>
        <taxon>Pedaliaceae</taxon>
        <taxon>Sesamum</taxon>
    </lineage>
</organism>
<feature type="region of interest" description="Disordered" evidence="1">
    <location>
        <begin position="1"/>
        <end position="21"/>
    </location>
</feature>
<protein>
    <submittedName>
        <fullName evidence="2">Protein CNGC15b</fullName>
    </submittedName>
</protein>
<comment type="caution">
    <text evidence="2">The sequence shown here is derived from an EMBL/GenBank/DDBJ whole genome shotgun (WGS) entry which is preliminary data.</text>
</comment>
<reference evidence="2" key="2">
    <citation type="journal article" date="2024" name="Plant">
        <title>Genomic evolution and insights into agronomic trait innovations of Sesamum species.</title>
        <authorList>
            <person name="Miao H."/>
            <person name="Wang L."/>
            <person name="Qu L."/>
            <person name="Liu H."/>
            <person name="Sun Y."/>
            <person name="Le M."/>
            <person name="Wang Q."/>
            <person name="Wei S."/>
            <person name="Zheng Y."/>
            <person name="Lin W."/>
            <person name="Duan Y."/>
            <person name="Cao H."/>
            <person name="Xiong S."/>
            <person name="Wang X."/>
            <person name="Wei L."/>
            <person name="Li C."/>
            <person name="Ma Q."/>
            <person name="Ju M."/>
            <person name="Zhao R."/>
            <person name="Li G."/>
            <person name="Mu C."/>
            <person name="Tian Q."/>
            <person name="Mei H."/>
            <person name="Zhang T."/>
            <person name="Gao T."/>
            <person name="Zhang H."/>
        </authorList>
    </citation>
    <scope>NUCLEOTIDE SEQUENCE</scope>
    <source>
        <strain evidence="2">G01</strain>
    </source>
</reference>
<dbReference type="EMBL" id="JACGWK010000002">
    <property type="protein sequence ID" value="KAL0369643.1"/>
    <property type="molecule type" value="Genomic_DNA"/>
</dbReference>
<evidence type="ECO:0000313" key="2">
    <source>
        <dbReference type="EMBL" id="KAL0369643.1"/>
    </source>
</evidence>
<sequence>MYHHPQSRSILKFDKASQGRSSHGQCGMWLLRDGSHLGLYGKGELISLMPRESGRGNAGFVHSSALDLSYRHKTDAVVEPGENLSKSGGISTWPDNSCRIVLVTSAARSFLWCAPLVRVHPSSSTRTVKAISEVEAFALRAEDLKFVAAQFRRLT</sequence>
<proteinExistence type="predicted"/>
<reference evidence="2" key="1">
    <citation type="submission" date="2020-06" db="EMBL/GenBank/DDBJ databases">
        <authorList>
            <person name="Li T."/>
            <person name="Hu X."/>
            <person name="Zhang T."/>
            <person name="Song X."/>
            <person name="Zhang H."/>
            <person name="Dai N."/>
            <person name="Sheng W."/>
            <person name="Hou X."/>
            <person name="Wei L."/>
        </authorList>
    </citation>
    <scope>NUCLEOTIDE SEQUENCE</scope>
    <source>
        <strain evidence="2">G01</strain>
        <tissue evidence="2">Leaf</tissue>
    </source>
</reference>